<feature type="region of interest" description="Disordered" evidence="6">
    <location>
        <begin position="278"/>
        <end position="326"/>
    </location>
</feature>
<feature type="transmembrane region" description="Helical" evidence="7">
    <location>
        <begin position="92"/>
        <end position="114"/>
    </location>
</feature>
<dbReference type="AlphaFoldDB" id="A0A5N6VCV8"/>
<protein>
    <recommendedName>
        <fullName evidence="8">Rhodopsin domain-containing protein</fullName>
    </recommendedName>
</protein>
<dbReference type="Pfam" id="PF20684">
    <property type="entry name" value="Fung_rhodopsin"/>
    <property type="match status" value="1"/>
</dbReference>
<organism evidence="9 10">
    <name type="scientific">Aspergillus tamarii</name>
    <dbReference type="NCBI Taxonomy" id="41984"/>
    <lineage>
        <taxon>Eukaryota</taxon>
        <taxon>Fungi</taxon>
        <taxon>Dikarya</taxon>
        <taxon>Ascomycota</taxon>
        <taxon>Pezizomycotina</taxon>
        <taxon>Eurotiomycetes</taxon>
        <taxon>Eurotiomycetidae</taxon>
        <taxon>Eurotiales</taxon>
        <taxon>Aspergillaceae</taxon>
        <taxon>Aspergillus</taxon>
        <taxon>Aspergillus subgen. Circumdati</taxon>
    </lineage>
</organism>
<evidence type="ECO:0000256" key="6">
    <source>
        <dbReference type="SAM" id="MobiDB-lite"/>
    </source>
</evidence>
<name>A0A5N6VCV8_ASPTM</name>
<evidence type="ECO:0000313" key="10">
    <source>
        <dbReference type="Proteomes" id="UP000326950"/>
    </source>
</evidence>
<comment type="similarity">
    <text evidence="5">Belongs to the SAT4 family.</text>
</comment>
<feature type="transmembrane region" description="Helical" evidence="7">
    <location>
        <begin position="126"/>
        <end position="150"/>
    </location>
</feature>
<sequence length="369" mass="41910">MDPFARELAIESWILYAVGILIIGCRIVSRRIRLKSWSKLQMDDALMCVIALTFTGVTVTANSTARVSSDPIVHEEYPTPDAQALMTWGNKMVFTLEQFALVTIWLVKGCLLIIYNRLTLMMKEHLVVKIVAVYVVISFVVIEVLFLGVWCRPIRYYWDPDTDNYQCWTYLNHLITTTVFNISSDVLMLCIPLPLFIRSHLPFKQKVAVCAVFSLGGIVILMAALNKYYNFAKLSNPRFLKWYVAEVATAVYVSNVPLLWPFLRQVFRCLRSTVHSNYTSGAPKPSGPQRGLAPLRSHSRSHSRYRPDSAHSIINHSHGGSMPDSHELVLTPIRERGYRADIMGESDTSPQESKDITVHSTVEVTHEYP</sequence>
<feature type="transmembrane region" description="Helical" evidence="7">
    <location>
        <begin position="12"/>
        <end position="29"/>
    </location>
</feature>
<dbReference type="GO" id="GO:0016020">
    <property type="term" value="C:membrane"/>
    <property type="evidence" value="ECO:0007669"/>
    <property type="project" value="UniProtKB-SubCell"/>
</dbReference>
<evidence type="ECO:0000256" key="5">
    <source>
        <dbReference type="ARBA" id="ARBA00038359"/>
    </source>
</evidence>
<evidence type="ECO:0000313" key="9">
    <source>
        <dbReference type="EMBL" id="KAE8167671.1"/>
    </source>
</evidence>
<feature type="domain" description="Rhodopsin" evidence="8">
    <location>
        <begin position="26"/>
        <end position="264"/>
    </location>
</feature>
<dbReference type="Proteomes" id="UP000326950">
    <property type="component" value="Unassembled WGS sequence"/>
</dbReference>
<dbReference type="PROSITE" id="PS51257">
    <property type="entry name" value="PROKAR_LIPOPROTEIN"/>
    <property type="match status" value="1"/>
</dbReference>
<keyword evidence="4 7" id="KW-0472">Membrane</keyword>
<feature type="transmembrane region" description="Helical" evidence="7">
    <location>
        <begin position="241"/>
        <end position="263"/>
    </location>
</feature>
<evidence type="ECO:0000256" key="1">
    <source>
        <dbReference type="ARBA" id="ARBA00004141"/>
    </source>
</evidence>
<reference evidence="9 10" key="1">
    <citation type="submission" date="2019-04" db="EMBL/GenBank/DDBJ databases">
        <title>Friends and foes A comparative genomics study of 23 Aspergillus species from section Flavi.</title>
        <authorList>
            <consortium name="DOE Joint Genome Institute"/>
            <person name="Kjaerbolling I."/>
            <person name="Vesth T."/>
            <person name="Frisvad J.C."/>
            <person name="Nybo J.L."/>
            <person name="Theobald S."/>
            <person name="Kildgaard S."/>
            <person name="Isbrandt T."/>
            <person name="Kuo A."/>
            <person name="Sato A."/>
            <person name="Lyhne E.K."/>
            <person name="Kogle M.E."/>
            <person name="Wiebenga A."/>
            <person name="Kun R.S."/>
            <person name="Lubbers R.J."/>
            <person name="Makela M.R."/>
            <person name="Barry K."/>
            <person name="Chovatia M."/>
            <person name="Clum A."/>
            <person name="Daum C."/>
            <person name="Haridas S."/>
            <person name="He G."/>
            <person name="LaButti K."/>
            <person name="Lipzen A."/>
            <person name="Mondo S."/>
            <person name="Riley R."/>
            <person name="Salamov A."/>
            <person name="Simmons B.A."/>
            <person name="Magnuson J.K."/>
            <person name="Henrissat B."/>
            <person name="Mortensen U.H."/>
            <person name="Larsen T.O."/>
            <person name="Devries R.P."/>
            <person name="Grigoriev I.V."/>
            <person name="Machida M."/>
            <person name="Baker S.E."/>
            <person name="Andersen M.R."/>
        </authorList>
    </citation>
    <scope>NUCLEOTIDE SEQUENCE [LARGE SCALE GENOMIC DNA]</scope>
    <source>
        <strain evidence="9 10">CBS 117626</strain>
    </source>
</reference>
<feature type="transmembrane region" description="Helical" evidence="7">
    <location>
        <begin position="170"/>
        <end position="195"/>
    </location>
</feature>
<keyword evidence="2 7" id="KW-0812">Transmembrane</keyword>
<dbReference type="PANTHER" id="PTHR33048:SF110">
    <property type="entry name" value="UBID FAMILY DECARBOXYLASE"/>
    <property type="match status" value="1"/>
</dbReference>
<evidence type="ECO:0000259" key="8">
    <source>
        <dbReference type="Pfam" id="PF20684"/>
    </source>
</evidence>
<dbReference type="EMBL" id="ML738588">
    <property type="protein sequence ID" value="KAE8167671.1"/>
    <property type="molecule type" value="Genomic_DNA"/>
</dbReference>
<dbReference type="OrthoDB" id="3903189at2759"/>
<dbReference type="InterPro" id="IPR049326">
    <property type="entry name" value="Rhodopsin_dom_fungi"/>
</dbReference>
<keyword evidence="3 7" id="KW-1133">Transmembrane helix</keyword>
<feature type="transmembrane region" description="Helical" evidence="7">
    <location>
        <begin position="207"/>
        <end position="229"/>
    </location>
</feature>
<evidence type="ECO:0000256" key="7">
    <source>
        <dbReference type="SAM" id="Phobius"/>
    </source>
</evidence>
<evidence type="ECO:0000256" key="2">
    <source>
        <dbReference type="ARBA" id="ARBA00022692"/>
    </source>
</evidence>
<keyword evidence="10" id="KW-1185">Reference proteome</keyword>
<proteinExistence type="inferred from homology"/>
<accession>A0A5N6VCV8</accession>
<comment type="subcellular location">
    <subcellularLocation>
        <location evidence="1">Membrane</location>
        <topology evidence="1">Multi-pass membrane protein</topology>
    </subcellularLocation>
</comment>
<evidence type="ECO:0000256" key="4">
    <source>
        <dbReference type="ARBA" id="ARBA00023136"/>
    </source>
</evidence>
<dbReference type="PANTHER" id="PTHR33048">
    <property type="entry name" value="PTH11-LIKE INTEGRAL MEMBRANE PROTEIN (AFU_ORTHOLOGUE AFUA_5G11245)"/>
    <property type="match status" value="1"/>
</dbReference>
<evidence type="ECO:0000256" key="3">
    <source>
        <dbReference type="ARBA" id="ARBA00022989"/>
    </source>
</evidence>
<dbReference type="InterPro" id="IPR052337">
    <property type="entry name" value="SAT4-like"/>
</dbReference>
<gene>
    <name evidence="9" type="ORF">BDV40DRAFT_295298</name>
</gene>